<dbReference type="Gene3D" id="3.90.190.10">
    <property type="entry name" value="Protein tyrosine phosphatase superfamily"/>
    <property type="match status" value="1"/>
</dbReference>
<feature type="region of interest" description="Disordered" evidence="6">
    <location>
        <begin position="1326"/>
        <end position="1423"/>
    </location>
</feature>
<dbReference type="GO" id="GO:0004725">
    <property type="term" value="F:protein tyrosine phosphatase activity"/>
    <property type="evidence" value="ECO:0007669"/>
    <property type="project" value="InterPro"/>
</dbReference>
<dbReference type="PROSITE" id="PS51180">
    <property type="entry name" value="BRO1"/>
    <property type="match status" value="1"/>
</dbReference>
<dbReference type="PANTHER" id="PTHR23030">
    <property type="entry name" value="PCD6 INTERACTING PROTEIN-RELATED"/>
    <property type="match status" value="1"/>
</dbReference>
<dbReference type="InterPro" id="IPR038499">
    <property type="entry name" value="BRO1_sf"/>
</dbReference>
<feature type="compositionally biased region" description="Polar residues" evidence="6">
    <location>
        <begin position="1107"/>
        <end position="1122"/>
    </location>
</feature>
<dbReference type="SUPFAM" id="SSF52799">
    <property type="entry name" value="(Phosphotyrosine protein) phosphatases II"/>
    <property type="match status" value="1"/>
</dbReference>
<feature type="compositionally biased region" description="Polar residues" evidence="6">
    <location>
        <begin position="1580"/>
        <end position="1597"/>
    </location>
</feature>
<sequence length="2169" mass="237328">MEAVPRMPMIAFELKNCSEIVEFTPGLKQCIADVYHENPNAYSKECTEFEQLRLAAVRVSRDFMGCSTLKKYYAQLQFLRSRFAMSENGALAIPFTWDDVYTGRAVSNLDIRFEQGSILYNIGALHSLLGAMDSRHNPEGMKVSCTHFQCAAWAFQQLRDCFEQNMSPDMNYDLLTFMFNLMLECILEKSMTDNRKSSITAKVAAQIIDYYQLALKHLEACNAASITGGKRNKEWKKRIELKTNYHQCIVYYYQGCQVEDQEKWGERVTFFQAAVDRLNEAIKLAKGEDSEINEALKFTMDVVGGKYNNAKKDNDFIYYDKVPTLDTLPEIKDIFKKLVPLEAHEASSLYRQFLSSLLLDPDKIDPVSEPLPQLLLEKCAAISVKPNAIRDLMASMTCIETHLAVTRVTALLFAISELLKELGDKQVETVFDERRKECLKYKEGLAKASQSNMELHKAMSAHIDNLRLLTSEDQEVIEQMHKLMAKVDEMKNQRNMFEDQLRKQVQQDDITNVLDFFEEQLKKHDKEVALIEQNISAQDNILRALTEANAKYAKIRKQIEESNQRRSTKVESLIQSYDVYEDLLAKCQKGVEFYNKLQKNVQTLSEEVQNLYQQLENKKTILMKHAPPQASTHSSSQRPTNVDDSVSCSASNIPGMPPLAGLASATADVTPRLTLKDYLPFMKPATFGKKSAAPGEHHADQLAPGVGTGTMDPHAMMAMYGGVSGGIGQVPQIPMHAGSLPNSHAASPVHIPRQPSSQPGSPGHPAQNTQRSDPANCQASSAQLHHHKLWQELHLVLPVCQHQSQSVFRQQTSLPNQSPPEQILSPTSAPGAPSTRRPMPPGLSYMASNMGTPPGGPSAVISPGQMQHPQGQSAIYCPRVPGPCPTPQQPVIYPGSIAQTSSVASIPVNHATGHQGAVQGHTVDPNQAPGQPLAPGSAQIPANQYSMQASRSGHPVGSQNQDNLNRPQAIPQSQVLTSGLGTFVNQYAQYTSQAYETPTNTVVTGDGYSAAMRSNPSAAYNTSTGTQSNQWRQMSGDQGSLGQSSVRQMCGTPGAIGQSSTGQFIQTGSTYSVSSSAVRSQQSQGMNLTQEGNRNMSAHVLIPPQQSAGQLGTSQSGQMAPSQQGQLPMGQLGQVSMLRSTGQPGQFSAGQPAQLSTGQPGQFTGQSGQFPTPHSGQISIGQPSQLLRQQPELPHAGQAGHVPAGEAGQLPRGQPGQLPTGQTGHLPTGQLGQLPAGQPGQLPAGQPSQLATGQQGHLPAGQPGQLPAGQPGQFSTGQPGQLPTGQASQLPAGQVSQLTGVQIGKLSTGHSGQPATPQLGQLHMGQLSQAAAGQPYQLPTGQPSQTVLGQPNHLASSQSYQQDVSQQTQHIPRQLLPQQPTSTQPSWGHVSASYTQPHSNNMYHPGTEGLQSTSCNASNHTGVRQGNSYPVPCTFTGSSSQNVAPKQYQVSKTTMTNHVTPTPGQYQYSGQSGSGDGMINSNLSRSTANNMQATNQQQVSSGQGNAYNYAYQTQQARPQFGIQSGYTQQVGQYPQFQPDYQPQQQLQTQQQQAQPMNQCQEPVMPNLPSPLQPMDMSIAGGSSQPGSLTISQPSAQQYPERASSLPPPDNRTANTQSSSQAKLGQVTSSSLDDLLSSSPERSRNGSPLRSKDVLKPKVITEQEIREQREEQIKNSLKQSLTHDPYIDQEVLNRFVVEVEKYEKFVETMTKETLSGPTPLDKEWKELAENQEKEAKKHSMAIARCYPLKNRFPDIMPYDSTRVILKGGKDDYINANHLGDLSPVCPKFIATQAPLPVTMVDFWQMVYEQGTEVIVALCEELEAGKKNHIYWPVEKGQTITHGPFTLCLQSSKDKQGWIERIISLSHKEFLHWSSGGIPSSPAVILQFLCEVHMFFIQQRNLVKPVIIHCSNGVDRTGAFCVIYAGVQEVNQGHGLVNVTNLVKQLREKRKYMVGDKELLKFCHSAILYYAQDLLMKRGILTNCASFSGKKTHQRHPSEDFILGTNINLNTIQSSVAKMKIQNQNASVSSTNQNSTDQLTVCDSDTSTGQVSKTDPEIQNKTCQDDKDLNVHQAEYRGQMDSSDSNQVKDVGDNTQPASTNKEQPLSNLPPSLADLQNPNTFSLEATPPSKRKITKSSFLNPSGQLAEKSDDPNDPLNSLDPLWTIKQDKA</sequence>
<dbReference type="Gene3D" id="1.20.120.560">
    <property type="entry name" value="alix/aip1 in complex with the ypdl late domain"/>
    <property type="match status" value="1"/>
</dbReference>
<feature type="region of interest" description="Disordered" evidence="6">
    <location>
        <begin position="1195"/>
        <end position="1291"/>
    </location>
</feature>
<feature type="coiled-coil region" evidence="5">
    <location>
        <begin position="473"/>
        <end position="565"/>
    </location>
</feature>
<feature type="compositionally biased region" description="Polar residues" evidence="6">
    <location>
        <begin position="1274"/>
        <end position="1291"/>
    </location>
</feature>
<dbReference type="Gene3D" id="1.20.140.50">
    <property type="entry name" value="alix/aip1 like domains"/>
    <property type="match status" value="1"/>
</dbReference>
<feature type="region of interest" description="Disordered" evidence="6">
    <location>
        <begin position="1456"/>
        <end position="1484"/>
    </location>
</feature>
<dbReference type="Pfam" id="PF00102">
    <property type="entry name" value="Y_phosphatase"/>
    <property type="match status" value="1"/>
</dbReference>
<evidence type="ECO:0000256" key="5">
    <source>
        <dbReference type="SAM" id="Coils"/>
    </source>
</evidence>
<dbReference type="PRINTS" id="PR00700">
    <property type="entry name" value="PRTYPHPHTASE"/>
</dbReference>
<evidence type="ECO:0000256" key="1">
    <source>
        <dbReference type="ARBA" id="ARBA00004177"/>
    </source>
</evidence>
<comment type="caution">
    <text evidence="10">The sequence shown here is derived from an EMBL/GenBank/DDBJ whole genome shotgun (WGS) entry which is preliminary data.</text>
</comment>
<dbReference type="InterPro" id="IPR000242">
    <property type="entry name" value="PTP_cat"/>
</dbReference>
<feature type="region of interest" description="Disordered" evidence="6">
    <location>
        <begin position="1139"/>
        <end position="1180"/>
    </location>
</feature>
<feature type="domain" description="Tyrosine-protein phosphatase" evidence="7">
    <location>
        <begin position="1719"/>
        <end position="1968"/>
    </location>
</feature>
<feature type="domain" description="BRO1" evidence="9">
    <location>
        <begin position="8"/>
        <end position="374"/>
    </location>
</feature>
<dbReference type="InterPro" id="IPR003595">
    <property type="entry name" value="Tyr_Pase_cat"/>
</dbReference>
<evidence type="ECO:0008006" key="12">
    <source>
        <dbReference type="Google" id="ProtNLM"/>
    </source>
</evidence>
<evidence type="ECO:0000313" key="10">
    <source>
        <dbReference type="EMBL" id="KAK2152425.1"/>
    </source>
</evidence>
<evidence type="ECO:0000259" key="7">
    <source>
        <dbReference type="PROSITE" id="PS50055"/>
    </source>
</evidence>
<dbReference type="InterPro" id="IPR000387">
    <property type="entry name" value="Tyr_Pase_dom"/>
</dbReference>
<dbReference type="InterPro" id="IPR029021">
    <property type="entry name" value="Prot-tyrosine_phosphatase-like"/>
</dbReference>
<dbReference type="PROSITE" id="PS00383">
    <property type="entry name" value="TYR_PHOSPHATASE_1"/>
    <property type="match status" value="1"/>
</dbReference>
<evidence type="ECO:0000259" key="9">
    <source>
        <dbReference type="PROSITE" id="PS51180"/>
    </source>
</evidence>
<feature type="compositionally biased region" description="Polar residues" evidence="6">
    <location>
        <begin position="1611"/>
        <end position="1627"/>
    </location>
</feature>
<feature type="region of interest" description="Disordered" evidence="6">
    <location>
        <begin position="626"/>
        <end position="650"/>
    </location>
</feature>
<feature type="compositionally biased region" description="Polar residues" evidence="6">
    <location>
        <begin position="2025"/>
        <end position="2051"/>
    </location>
</feature>
<dbReference type="Pfam" id="PF03097">
    <property type="entry name" value="BRO1"/>
    <property type="match status" value="1"/>
</dbReference>
<dbReference type="InterPro" id="IPR004328">
    <property type="entry name" value="BRO1_dom"/>
</dbReference>
<evidence type="ECO:0000256" key="4">
    <source>
        <dbReference type="ARBA" id="ARBA00022753"/>
    </source>
</evidence>
<dbReference type="Proteomes" id="UP001208570">
    <property type="component" value="Unassembled WGS sequence"/>
</dbReference>
<gene>
    <name evidence="10" type="ORF">LSH36_329g03057</name>
</gene>
<feature type="compositionally biased region" description="Polar residues" evidence="6">
    <location>
        <begin position="766"/>
        <end position="780"/>
    </location>
</feature>
<feature type="region of interest" description="Disordered" evidence="6">
    <location>
        <begin position="688"/>
        <end position="708"/>
    </location>
</feature>
<name>A0AAD9N0N6_9ANNE</name>
<accession>A0AAD9N0N6</accession>
<dbReference type="SMART" id="SM00404">
    <property type="entry name" value="PTPc_motif"/>
    <property type="match status" value="1"/>
</dbReference>
<feature type="compositionally biased region" description="Polar residues" evidence="6">
    <location>
        <begin position="1392"/>
        <end position="1402"/>
    </location>
</feature>
<feature type="compositionally biased region" description="Polar residues" evidence="6">
    <location>
        <begin position="808"/>
        <end position="828"/>
    </location>
</feature>
<dbReference type="InterPro" id="IPR025304">
    <property type="entry name" value="ALIX_V_dom"/>
</dbReference>
<feature type="compositionally biased region" description="Low complexity" evidence="6">
    <location>
        <begin position="754"/>
        <end position="763"/>
    </location>
</feature>
<feature type="coiled-coil region" evidence="5">
    <location>
        <begin position="594"/>
        <end position="621"/>
    </location>
</feature>
<feature type="compositionally biased region" description="Low complexity" evidence="6">
    <location>
        <begin position="1258"/>
        <end position="1273"/>
    </location>
</feature>
<protein>
    <recommendedName>
        <fullName evidence="12">Tyrosine-protein phosphatase non-receptor type 23</fullName>
    </recommendedName>
</protein>
<dbReference type="SUPFAM" id="SSF103657">
    <property type="entry name" value="BAR/IMD domain-like"/>
    <property type="match status" value="1"/>
</dbReference>
<keyword evidence="3" id="KW-0963">Cytoplasm</keyword>
<feature type="region of interest" description="Disordered" evidence="6">
    <location>
        <begin position="2025"/>
        <end position="2169"/>
    </location>
</feature>
<evidence type="ECO:0000256" key="2">
    <source>
        <dbReference type="ARBA" id="ARBA00004496"/>
    </source>
</evidence>
<feature type="compositionally biased region" description="Polar residues" evidence="6">
    <location>
        <begin position="2078"/>
        <end position="2122"/>
    </location>
</feature>
<feature type="region of interest" description="Disordered" evidence="6">
    <location>
        <begin position="1540"/>
        <end position="1656"/>
    </location>
</feature>
<comment type="subcellular location">
    <subcellularLocation>
        <location evidence="2">Cytoplasm</location>
    </subcellularLocation>
    <subcellularLocation>
        <location evidence="1">Endosome</location>
    </subcellularLocation>
</comment>
<organism evidence="10 11">
    <name type="scientific">Paralvinella palmiformis</name>
    <dbReference type="NCBI Taxonomy" id="53620"/>
    <lineage>
        <taxon>Eukaryota</taxon>
        <taxon>Metazoa</taxon>
        <taxon>Spiralia</taxon>
        <taxon>Lophotrochozoa</taxon>
        <taxon>Annelida</taxon>
        <taxon>Polychaeta</taxon>
        <taxon>Sedentaria</taxon>
        <taxon>Canalipalpata</taxon>
        <taxon>Terebellida</taxon>
        <taxon>Terebelliformia</taxon>
        <taxon>Alvinellidae</taxon>
        <taxon>Paralvinella</taxon>
    </lineage>
</organism>
<proteinExistence type="predicted"/>
<feature type="compositionally biased region" description="Polar residues" evidence="6">
    <location>
        <begin position="1326"/>
        <end position="1355"/>
    </location>
</feature>
<feature type="compositionally biased region" description="Low complexity" evidence="6">
    <location>
        <begin position="1208"/>
        <end position="1250"/>
    </location>
</feature>
<feature type="region of interest" description="Disordered" evidence="6">
    <location>
        <begin position="947"/>
        <end position="966"/>
    </location>
</feature>
<feature type="compositionally biased region" description="Polar residues" evidence="6">
    <location>
        <begin position="1409"/>
        <end position="1423"/>
    </location>
</feature>
<feature type="compositionally biased region" description="Low complexity" evidence="6">
    <location>
        <begin position="1356"/>
        <end position="1386"/>
    </location>
</feature>
<feature type="region of interest" description="Disordered" evidence="6">
    <location>
        <begin position="913"/>
        <end position="939"/>
    </location>
</feature>
<dbReference type="PANTHER" id="PTHR23030:SF30">
    <property type="entry name" value="TYROSINE-PROTEIN PHOSPHATASE NON-RECEPTOR TYPE 23"/>
    <property type="match status" value="1"/>
</dbReference>
<feature type="compositionally biased region" description="Basic and acidic residues" evidence="6">
    <location>
        <begin position="2052"/>
        <end position="2068"/>
    </location>
</feature>
<dbReference type="Gene3D" id="1.25.40.280">
    <property type="entry name" value="alix/aip1 like domains"/>
    <property type="match status" value="1"/>
</dbReference>
<dbReference type="SMART" id="SM01041">
    <property type="entry name" value="BRO1"/>
    <property type="match status" value="1"/>
</dbReference>
<reference evidence="10" key="1">
    <citation type="journal article" date="2023" name="Mol. Biol. Evol.">
        <title>Third-Generation Sequencing Reveals the Adaptive Role of the Epigenome in Three Deep-Sea Polychaetes.</title>
        <authorList>
            <person name="Perez M."/>
            <person name="Aroh O."/>
            <person name="Sun Y."/>
            <person name="Lan Y."/>
            <person name="Juniper S.K."/>
            <person name="Young C.R."/>
            <person name="Angers B."/>
            <person name="Qian P.Y."/>
        </authorList>
    </citation>
    <scope>NUCLEOTIDE SEQUENCE</scope>
    <source>
        <strain evidence="10">P08H-3</strain>
    </source>
</reference>
<feature type="region of interest" description="Disordered" evidence="6">
    <location>
        <begin position="808"/>
        <end position="841"/>
    </location>
</feature>
<dbReference type="EMBL" id="JAODUP010000329">
    <property type="protein sequence ID" value="KAK2152425.1"/>
    <property type="molecule type" value="Genomic_DNA"/>
</dbReference>
<dbReference type="GO" id="GO:0043328">
    <property type="term" value="P:protein transport to vacuole involved in ubiquitin-dependent protein catabolic process via the multivesicular body sorting pathway"/>
    <property type="evidence" value="ECO:0007669"/>
    <property type="project" value="TreeGrafter"/>
</dbReference>
<feature type="compositionally biased region" description="Low complexity" evidence="6">
    <location>
        <begin position="1540"/>
        <end position="1562"/>
    </location>
</feature>
<evidence type="ECO:0000259" key="8">
    <source>
        <dbReference type="PROSITE" id="PS50056"/>
    </source>
</evidence>
<dbReference type="InterPro" id="IPR016130">
    <property type="entry name" value="Tyr_Pase_AS"/>
</dbReference>
<dbReference type="SMART" id="SM00194">
    <property type="entry name" value="PTPc"/>
    <property type="match status" value="1"/>
</dbReference>
<feature type="domain" description="Tyrosine specific protein phosphatases" evidence="8">
    <location>
        <begin position="1884"/>
        <end position="1959"/>
    </location>
</feature>
<feature type="compositionally biased region" description="Polar residues" evidence="6">
    <location>
        <begin position="629"/>
        <end position="650"/>
    </location>
</feature>
<feature type="region of interest" description="Disordered" evidence="6">
    <location>
        <begin position="731"/>
        <end position="780"/>
    </location>
</feature>
<dbReference type="GO" id="GO:0032456">
    <property type="term" value="P:endocytic recycling"/>
    <property type="evidence" value="ECO:0007669"/>
    <property type="project" value="TreeGrafter"/>
</dbReference>
<dbReference type="Pfam" id="PF13949">
    <property type="entry name" value="ALIX_LYPXL_bnd"/>
    <property type="match status" value="1"/>
</dbReference>
<evidence type="ECO:0000313" key="11">
    <source>
        <dbReference type="Proteomes" id="UP001208570"/>
    </source>
</evidence>
<evidence type="ECO:0000256" key="3">
    <source>
        <dbReference type="ARBA" id="ARBA00022490"/>
    </source>
</evidence>
<dbReference type="PROSITE" id="PS50056">
    <property type="entry name" value="TYR_PHOSPHATASE_2"/>
    <property type="match status" value="1"/>
</dbReference>
<keyword evidence="5" id="KW-0175">Coiled coil</keyword>
<feature type="compositionally biased region" description="Low complexity" evidence="6">
    <location>
        <begin position="1628"/>
        <end position="1638"/>
    </location>
</feature>
<keyword evidence="4" id="KW-0967">Endosome</keyword>
<feature type="region of interest" description="Disordered" evidence="6">
    <location>
        <begin position="1107"/>
        <end position="1127"/>
    </location>
</feature>
<keyword evidence="11" id="KW-1185">Reference proteome</keyword>
<dbReference type="GO" id="GO:0005768">
    <property type="term" value="C:endosome"/>
    <property type="evidence" value="ECO:0007669"/>
    <property type="project" value="UniProtKB-SubCell"/>
</dbReference>
<dbReference type="InterPro" id="IPR027267">
    <property type="entry name" value="AH/BAR_dom_sf"/>
</dbReference>
<dbReference type="GO" id="GO:0045022">
    <property type="term" value="P:early endosome to late endosome transport"/>
    <property type="evidence" value="ECO:0007669"/>
    <property type="project" value="TreeGrafter"/>
</dbReference>
<evidence type="ECO:0000256" key="6">
    <source>
        <dbReference type="SAM" id="MobiDB-lite"/>
    </source>
</evidence>
<dbReference type="PROSITE" id="PS50055">
    <property type="entry name" value="TYR_PHOSPHATASE_PTP"/>
    <property type="match status" value="1"/>
</dbReference>
<feature type="region of interest" description="Disordered" evidence="6">
    <location>
        <begin position="1015"/>
        <end position="1045"/>
    </location>
</feature>